<dbReference type="Gene3D" id="3.60.10.10">
    <property type="entry name" value="Endonuclease/exonuclease/phosphatase"/>
    <property type="match status" value="1"/>
</dbReference>
<evidence type="ECO:0000313" key="2">
    <source>
        <dbReference type="EMBL" id="GEU64493.1"/>
    </source>
</evidence>
<dbReference type="SUPFAM" id="SSF54928">
    <property type="entry name" value="RNA-binding domain, RBD"/>
    <property type="match status" value="1"/>
</dbReference>
<protein>
    <submittedName>
        <fullName evidence="2">RNA-directed DNA polymerase, eukaryota, reverse transcriptase zinc-binding domain protein</fullName>
    </submittedName>
</protein>
<keyword evidence="2" id="KW-0695">RNA-directed DNA polymerase</keyword>
<dbReference type="SUPFAM" id="SSF56219">
    <property type="entry name" value="DNase I-like"/>
    <property type="match status" value="1"/>
</dbReference>
<reference evidence="2" key="1">
    <citation type="journal article" date="2019" name="Sci. Rep.">
        <title>Draft genome of Tanacetum cinerariifolium, the natural source of mosquito coil.</title>
        <authorList>
            <person name="Yamashiro T."/>
            <person name="Shiraishi A."/>
            <person name="Satake H."/>
            <person name="Nakayama K."/>
        </authorList>
    </citation>
    <scope>NUCLEOTIDE SEQUENCE</scope>
</reference>
<feature type="compositionally biased region" description="Acidic residues" evidence="1">
    <location>
        <begin position="160"/>
        <end position="178"/>
    </location>
</feature>
<evidence type="ECO:0000256" key="1">
    <source>
        <dbReference type="SAM" id="MobiDB-lite"/>
    </source>
</evidence>
<dbReference type="AlphaFoldDB" id="A0A6L2LRR8"/>
<dbReference type="GO" id="GO:0003676">
    <property type="term" value="F:nucleic acid binding"/>
    <property type="evidence" value="ECO:0007669"/>
    <property type="project" value="InterPro"/>
</dbReference>
<dbReference type="InterPro" id="IPR035979">
    <property type="entry name" value="RBD_domain_sf"/>
</dbReference>
<accession>A0A6L2LRR8</accession>
<sequence length="937" mass="106675">MGSYHTKEDDVAKISTSIYITNFPESLSAKELFHACKQYGNVSSLRKDLRMVAIGNEGFAGIKIKYMGELWVMMEFNSKETLHKFRESVSIASWFSQIKEATIDFEAEDVDDQEENCYHSKRICIYMKFGRSVVDEFKIIHQGKIYWIRANETPGWVPDFTDDSDDDDQDEINTNEDCTDNHNLGGVSNDNLNDGAGNDSDVEGVPDTLFEEEGMAKKQVEGAKLDINGDNSEDPFNLYLLLNKNRATNGSENKSGSIKYPPGFTHTNTGKDENSTYVVEEKNCYRDEVNNGNMEEINDAASGSRMHNSAKEVRNDSSSSGHFKKSEIPRIGGSILGLLEEVVKVGQVMGYNMERCLVEVTLGGSHFTWCHKSAKKMSKLDRFLVSENLLSSCQHLNAITLERYLSDHHPILLRENHYDYGPTPFCFFHHWIEMKGFCKLVEDTWKDSPSEGFNAMKILMAQYKKDLEAVDLIIDSEQGVEEDIRNRSNIIHKIQDCDKIDSLETVQKAKVKWVVEGDENSKFFHGMLNKKRSILNFQGVLVDGVWVDSPNSVKKEFFDHFSNRFCKPGERRATIHMEFPNQLHSDQCRDLEIEVTNEEIKRAVWECGTDKAQGPDGFTFGFFRHFWYLVEQDVYEAVRYFFIHKDIPKGCNSSFIALIPKIPDANLVKDFRPITLIGSIYKIIAKILTNRLVGVLGGIVNEVQSAFVTDRQILDGLFILNEVSQWCKTKKKQALIFKTWNDIVDRVRRRLSKWKMKTLSVGGRLTLVKSVLGSIPIFHMSIFKVPSGILRTLESIRSRFFNGHEISSKKAIHGADDSICADLRGGNKSCWMSIVNEIKILSKKGINLMNYLCISVGNGESTLLWDDVWREGGKLKDRFPRVYALESGKSISVGTKFAQPSFHHSFRCPPRGGVKQMQYDEFVNLMQQVILAPISDR</sequence>
<keyword evidence="2" id="KW-0808">Transferase</keyword>
<gene>
    <name evidence="2" type="ORF">Tci_036471</name>
</gene>
<dbReference type="PANTHER" id="PTHR33116:SF79">
    <property type="entry name" value="REVERSE TRANSCRIPTASE DOMAIN, ZINC FINGER, CCHC-TYPE-RELATED"/>
    <property type="match status" value="1"/>
</dbReference>
<name>A0A6L2LRR8_TANCI</name>
<comment type="caution">
    <text evidence="2">The sequence shown here is derived from an EMBL/GenBank/DDBJ whole genome shotgun (WGS) entry which is preliminary data.</text>
</comment>
<keyword evidence="2" id="KW-0548">Nucleotidyltransferase</keyword>
<proteinExistence type="predicted"/>
<dbReference type="InterPro" id="IPR036691">
    <property type="entry name" value="Endo/exonu/phosph_ase_sf"/>
</dbReference>
<feature type="region of interest" description="Disordered" evidence="1">
    <location>
        <begin position="250"/>
        <end position="272"/>
    </location>
</feature>
<dbReference type="PANTHER" id="PTHR33116">
    <property type="entry name" value="REVERSE TRANSCRIPTASE ZINC-BINDING DOMAIN-CONTAINING PROTEIN-RELATED-RELATED"/>
    <property type="match status" value="1"/>
</dbReference>
<dbReference type="GO" id="GO:0003964">
    <property type="term" value="F:RNA-directed DNA polymerase activity"/>
    <property type="evidence" value="ECO:0007669"/>
    <property type="project" value="UniProtKB-KW"/>
</dbReference>
<feature type="region of interest" description="Disordered" evidence="1">
    <location>
        <begin position="160"/>
        <end position="202"/>
    </location>
</feature>
<organism evidence="2">
    <name type="scientific">Tanacetum cinerariifolium</name>
    <name type="common">Dalmatian daisy</name>
    <name type="synonym">Chrysanthemum cinerariifolium</name>
    <dbReference type="NCBI Taxonomy" id="118510"/>
    <lineage>
        <taxon>Eukaryota</taxon>
        <taxon>Viridiplantae</taxon>
        <taxon>Streptophyta</taxon>
        <taxon>Embryophyta</taxon>
        <taxon>Tracheophyta</taxon>
        <taxon>Spermatophyta</taxon>
        <taxon>Magnoliopsida</taxon>
        <taxon>eudicotyledons</taxon>
        <taxon>Gunneridae</taxon>
        <taxon>Pentapetalae</taxon>
        <taxon>asterids</taxon>
        <taxon>campanulids</taxon>
        <taxon>Asterales</taxon>
        <taxon>Asteraceae</taxon>
        <taxon>Asteroideae</taxon>
        <taxon>Anthemideae</taxon>
        <taxon>Anthemidinae</taxon>
        <taxon>Tanacetum</taxon>
    </lineage>
</organism>
<dbReference type="EMBL" id="BKCJ010005030">
    <property type="protein sequence ID" value="GEU64493.1"/>
    <property type="molecule type" value="Genomic_DNA"/>
</dbReference>